<keyword evidence="7 9" id="KW-0472">Membrane</keyword>
<dbReference type="InterPro" id="IPR052157">
    <property type="entry name" value="BCAA_transport_permease"/>
</dbReference>
<evidence type="ECO:0000256" key="5">
    <source>
        <dbReference type="ARBA" id="ARBA00022970"/>
    </source>
</evidence>
<feature type="transmembrane region" description="Helical" evidence="9">
    <location>
        <begin position="44"/>
        <end position="61"/>
    </location>
</feature>
<reference evidence="10" key="1">
    <citation type="submission" date="2022-03" db="EMBL/GenBank/DDBJ databases">
        <title>Complete genome sequence of Caldinitratiruptor microaerophilus.</title>
        <authorList>
            <person name="Mukaiyama R."/>
            <person name="Nishiyama T."/>
            <person name="Ueda K."/>
        </authorList>
    </citation>
    <scope>NUCLEOTIDE SEQUENCE</scope>
    <source>
        <strain evidence="10">JCM 16183</strain>
    </source>
</reference>
<evidence type="ECO:0000313" key="11">
    <source>
        <dbReference type="Proteomes" id="UP001163687"/>
    </source>
</evidence>
<feature type="transmembrane region" description="Helical" evidence="9">
    <location>
        <begin position="98"/>
        <end position="116"/>
    </location>
</feature>
<comment type="subcellular location">
    <subcellularLocation>
        <location evidence="1">Cell membrane</location>
        <topology evidence="1">Multi-pass membrane protein</topology>
    </subcellularLocation>
</comment>
<dbReference type="RefSeq" id="WP_264842964.1">
    <property type="nucleotide sequence ID" value="NZ_AP025628.1"/>
</dbReference>
<dbReference type="EMBL" id="AP025628">
    <property type="protein sequence ID" value="BDG62376.1"/>
    <property type="molecule type" value="Genomic_DNA"/>
</dbReference>
<dbReference type="GO" id="GO:0022857">
    <property type="term" value="F:transmembrane transporter activity"/>
    <property type="evidence" value="ECO:0007669"/>
    <property type="project" value="InterPro"/>
</dbReference>
<evidence type="ECO:0000256" key="2">
    <source>
        <dbReference type="ARBA" id="ARBA00022448"/>
    </source>
</evidence>
<feature type="transmembrane region" description="Helical" evidence="9">
    <location>
        <begin position="226"/>
        <end position="252"/>
    </location>
</feature>
<comment type="similarity">
    <text evidence="8">Belongs to the binding-protein-dependent transport system permease family. LivHM subfamily.</text>
</comment>
<dbReference type="PANTHER" id="PTHR11795">
    <property type="entry name" value="BRANCHED-CHAIN AMINO ACID TRANSPORT SYSTEM PERMEASE PROTEIN LIVH"/>
    <property type="match status" value="1"/>
</dbReference>
<proteinExistence type="inferred from homology"/>
<keyword evidence="3" id="KW-1003">Cell membrane</keyword>
<organism evidence="10 11">
    <name type="scientific">Caldinitratiruptor microaerophilus</name>
    <dbReference type="NCBI Taxonomy" id="671077"/>
    <lineage>
        <taxon>Bacteria</taxon>
        <taxon>Bacillati</taxon>
        <taxon>Bacillota</taxon>
        <taxon>Clostridia</taxon>
        <taxon>Eubacteriales</taxon>
        <taxon>Symbiobacteriaceae</taxon>
        <taxon>Caldinitratiruptor</taxon>
    </lineage>
</organism>
<dbReference type="Pfam" id="PF02653">
    <property type="entry name" value="BPD_transp_2"/>
    <property type="match status" value="1"/>
</dbReference>
<evidence type="ECO:0000256" key="8">
    <source>
        <dbReference type="ARBA" id="ARBA00037998"/>
    </source>
</evidence>
<evidence type="ECO:0000256" key="3">
    <source>
        <dbReference type="ARBA" id="ARBA00022475"/>
    </source>
</evidence>
<dbReference type="GO" id="GO:0005886">
    <property type="term" value="C:plasma membrane"/>
    <property type="evidence" value="ECO:0007669"/>
    <property type="project" value="UniProtKB-SubCell"/>
</dbReference>
<accession>A0AA35G9S1</accession>
<feature type="transmembrane region" description="Helical" evidence="9">
    <location>
        <begin position="193"/>
        <end position="214"/>
    </location>
</feature>
<evidence type="ECO:0000256" key="6">
    <source>
        <dbReference type="ARBA" id="ARBA00022989"/>
    </source>
</evidence>
<dbReference type="InterPro" id="IPR001851">
    <property type="entry name" value="ABC_transp_permease"/>
</dbReference>
<evidence type="ECO:0000256" key="1">
    <source>
        <dbReference type="ARBA" id="ARBA00004651"/>
    </source>
</evidence>
<keyword evidence="4 9" id="KW-0812">Transmembrane</keyword>
<dbReference type="Proteomes" id="UP001163687">
    <property type="component" value="Chromosome"/>
</dbReference>
<dbReference type="GO" id="GO:0006865">
    <property type="term" value="P:amino acid transport"/>
    <property type="evidence" value="ECO:0007669"/>
    <property type="project" value="UniProtKB-KW"/>
</dbReference>
<keyword evidence="5" id="KW-0029">Amino-acid transport</keyword>
<keyword evidence="2" id="KW-0813">Transport</keyword>
<evidence type="ECO:0000256" key="9">
    <source>
        <dbReference type="SAM" id="Phobius"/>
    </source>
</evidence>
<gene>
    <name evidence="10" type="ORF">caldi_34660</name>
</gene>
<dbReference type="AlphaFoldDB" id="A0AA35G9S1"/>
<dbReference type="PANTHER" id="PTHR11795:SF445">
    <property type="entry name" value="AMINO ACID ABC TRANSPORTER PERMEASE PROTEIN"/>
    <property type="match status" value="1"/>
</dbReference>
<evidence type="ECO:0000313" key="10">
    <source>
        <dbReference type="EMBL" id="BDG62376.1"/>
    </source>
</evidence>
<dbReference type="CDD" id="cd06582">
    <property type="entry name" value="TM_PBP1_LivH_like"/>
    <property type="match status" value="1"/>
</dbReference>
<feature type="transmembrane region" description="Helical" evidence="9">
    <location>
        <begin position="67"/>
        <end position="86"/>
    </location>
</feature>
<sequence length="288" mass="30913">MTAAVLAQSIVSGLLWGAVFALIALGLSLIFGVVDIVNFAHGEFLMVAMYLAWVLNAFWGWDPLLTLPLGAAALFGLGVLTYRLLIRRVLDAPMLAQIIVTFGLMVFLRSLAHLIFRADYRSVQDPLVQGTFTLFGVHVTWPQAVAGLGALIITGLLYWFLYRTETGWALQAVAQNKQAAALMGIDPDRFYSLAWGIGSASVGIAGILLSNFYYIHPEVGAIFGTLAYVTVALGGFGSVPGALVAGILIGLAESLAGVFIDPKLKYAVVFSLYLVVVFVRPRGLMGRV</sequence>
<feature type="transmembrane region" description="Helical" evidence="9">
    <location>
        <begin position="264"/>
        <end position="281"/>
    </location>
</feature>
<evidence type="ECO:0000256" key="4">
    <source>
        <dbReference type="ARBA" id="ARBA00022692"/>
    </source>
</evidence>
<protein>
    <submittedName>
        <fullName evidence="10">Branched-chain amino acid ABC transporter permease</fullName>
    </submittedName>
</protein>
<feature type="transmembrane region" description="Helical" evidence="9">
    <location>
        <begin position="14"/>
        <end position="37"/>
    </location>
</feature>
<dbReference type="KEGG" id="cmic:caldi_34660"/>
<evidence type="ECO:0000256" key="7">
    <source>
        <dbReference type="ARBA" id="ARBA00023136"/>
    </source>
</evidence>
<keyword evidence="11" id="KW-1185">Reference proteome</keyword>
<name>A0AA35G9S1_9FIRM</name>
<keyword evidence="6 9" id="KW-1133">Transmembrane helix</keyword>
<feature type="transmembrane region" description="Helical" evidence="9">
    <location>
        <begin position="141"/>
        <end position="161"/>
    </location>
</feature>